<feature type="DNA-binding region" description="H-T-H motif" evidence="4">
    <location>
        <begin position="77"/>
        <end position="96"/>
    </location>
</feature>
<dbReference type="GO" id="GO:0045892">
    <property type="term" value="P:negative regulation of DNA-templated transcription"/>
    <property type="evidence" value="ECO:0007669"/>
    <property type="project" value="InterPro"/>
</dbReference>
<gene>
    <name evidence="7" type="ORF">ETD83_23315</name>
</gene>
<dbReference type="InterPro" id="IPR050109">
    <property type="entry name" value="HTH-type_TetR-like_transc_reg"/>
</dbReference>
<dbReference type="PRINTS" id="PR00455">
    <property type="entry name" value="HTHTETR"/>
</dbReference>
<evidence type="ECO:0000313" key="8">
    <source>
        <dbReference type="Proteomes" id="UP000309174"/>
    </source>
</evidence>
<feature type="region of interest" description="Disordered" evidence="5">
    <location>
        <begin position="1"/>
        <end position="57"/>
    </location>
</feature>
<proteinExistence type="predicted"/>
<evidence type="ECO:0000256" key="3">
    <source>
        <dbReference type="ARBA" id="ARBA00023163"/>
    </source>
</evidence>
<dbReference type="PANTHER" id="PTHR30055">
    <property type="entry name" value="HTH-TYPE TRANSCRIPTIONAL REGULATOR RUTR"/>
    <property type="match status" value="1"/>
</dbReference>
<dbReference type="AlphaFoldDB" id="A0A5C4J7K0"/>
<feature type="compositionally biased region" description="Polar residues" evidence="5">
    <location>
        <begin position="46"/>
        <end position="56"/>
    </location>
</feature>
<dbReference type="Gene3D" id="1.10.357.10">
    <property type="entry name" value="Tetracycline Repressor, domain 2"/>
    <property type="match status" value="1"/>
</dbReference>
<keyword evidence="1" id="KW-0805">Transcription regulation</keyword>
<accession>A0A5C4J7K0</accession>
<reference evidence="7 8" key="1">
    <citation type="submission" date="2019-05" db="EMBL/GenBank/DDBJ databases">
        <title>Draft genome sequence of Actinomadura sp. 14C53.</title>
        <authorList>
            <person name="Saricaoglu S."/>
            <person name="Isik K."/>
        </authorList>
    </citation>
    <scope>NUCLEOTIDE SEQUENCE [LARGE SCALE GENOMIC DNA]</scope>
    <source>
        <strain evidence="7 8">14C53</strain>
    </source>
</reference>
<feature type="compositionally biased region" description="Gly residues" evidence="5">
    <location>
        <begin position="1"/>
        <end position="10"/>
    </location>
</feature>
<sequence>MSPGGPGGQHDGTVPAPRDRQRPPTAPSDQTASSGRAASPGRPASSGRTGRPPTTSRAEILAAARRLIDRDGWEALTIRRLAAETGVGATTLYHHVRDKDDLIVQLVNEHVDQVARPELPAGPRDRIIVAWTTIHDALAGWPWGAEVLTADGFLARLGDSALWFVETIVAGAVDHGCTRLQAVDLFRSIWYYTVGEILVRAHTVRRKDDIGDADSEFSLRALDASRYPHLAAIGDQWPARASLDLYPQVLHILVDGLLANATKKPR</sequence>
<evidence type="ECO:0000256" key="2">
    <source>
        <dbReference type="ARBA" id="ARBA00023125"/>
    </source>
</evidence>
<keyword evidence="3" id="KW-0804">Transcription</keyword>
<comment type="caution">
    <text evidence="7">The sequence shown here is derived from an EMBL/GenBank/DDBJ whole genome shotgun (WGS) entry which is preliminary data.</text>
</comment>
<evidence type="ECO:0000313" key="7">
    <source>
        <dbReference type="EMBL" id="TMQ94796.1"/>
    </source>
</evidence>
<dbReference type="InterPro" id="IPR004111">
    <property type="entry name" value="Repressor_TetR_C"/>
</dbReference>
<feature type="domain" description="HTH tetR-type" evidence="6">
    <location>
        <begin position="54"/>
        <end position="114"/>
    </location>
</feature>
<dbReference type="SUPFAM" id="SSF48498">
    <property type="entry name" value="Tetracyclin repressor-like, C-terminal domain"/>
    <property type="match status" value="1"/>
</dbReference>
<dbReference type="SUPFAM" id="SSF46689">
    <property type="entry name" value="Homeodomain-like"/>
    <property type="match status" value="1"/>
</dbReference>
<feature type="compositionally biased region" description="Polar residues" evidence="5">
    <location>
        <begin position="27"/>
        <end position="36"/>
    </location>
</feature>
<dbReference type="EMBL" id="VCKW01000126">
    <property type="protein sequence ID" value="TMQ94796.1"/>
    <property type="molecule type" value="Genomic_DNA"/>
</dbReference>
<dbReference type="InterPro" id="IPR009057">
    <property type="entry name" value="Homeodomain-like_sf"/>
</dbReference>
<evidence type="ECO:0000259" key="6">
    <source>
        <dbReference type="PROSITE" id="PS50977"/>
    </source>
</evidence>
<evidence type="ECO:0000256" key="1">
    <source>
        <dbReference type="ARBA" id="ARBA00023015"/>
    </source>
</evidence>
<evidence type="ECO:0000256" key="4">
    <source>
        <dbReference type="PROSITE-ProRule" id="PRU00335"/>
    </source>
</evidence>
<dbReference type="InterPro" id="IPR036271">
    <property type="entry name" value="Tet_transcr_reg_TetR-rel_C_sf"/>
</dbReference>
<dbReference type="InterPro" id="IPR001647">
    <property type="entry name" value="HTH_TetR"/>
</dbReference>
<dbReference type="GO" id="GO:0003700">
    <property type="term" value="F:DNA-binding transcription factor activity"/>
    <property type="evidence" value="ECO:0007669"/>
    <property type="project" value="TreeGrafter"/>
</dbReference>
<dbReference type="OrthoDB" id="3358037at2"/>
<dbReference type="PANTHER" id="PTHR30055:SF151">
    <property type="entry name" value="TRANSCRIPTIONAL REGULATORY PROTEIN"/>
    <property type="match status" value="1"/>
</dbReference>
<protein>
    <submittedName>
        <fullName evidence="7">TetR family transcriptional regulator</fullName>
    </submittedName>
</protein>
<dbReference type="GO" id="GO:0000976">
    <property type="term" value="F:transcription cis-regulatory region binding"/>
    <property type="evidence" value="ECO:0007669"/>
    <property type="project" value="TreeGrafter"/>
</dbReference>
<evidence type="ECO:0000256" key="5">
    <source>
        <dbReference type="SAM" id="MobiDB-lite"/>
    </source>
</evidence>
<dbReference type="Pfam" id="PF00440">
    <property type="entry name" value="TetR_N"/>
    <property type="match status" value="1"/>
</dbReference>
<keyword evidence="2 4" id="KW-0238">DNA-binding</keyword>
<name>A0A5C4J7K0_9ACTN</name>
<dbReference type="Pfam" id="PF02909">
    <property type="entry name" value="TetR_C_1"/>
    <property type="match status" value="1"/>
</dbReference>
<dbReference type="Gene3D" id="1.10.10.60">
    <property type="entry name" value="Homeodomain-like"/>
    <property type="match status" value="1"/>
</dbReference>
<keyword evidence="8" id="KW-1185">Reference proteome</keyword>
<dbReference type="PROSITE" id="PS50977">
    <property type="entry name" value="HTH_TETR_2"/>
    <property type="match status" value="1"/>
</dbReference>
<organism evidence="7 8">
    <name type="scientific">Actinomadura soli</name>
    <dbReference type="NCBI Taxonomy" id="2508997"/>
    <lineage>
        <taxon>Bacteria</taxon>
        <taxon>Bacillati</taxon>
        <taxon>Actinomycetota</taxon>
        <taxon>Actinomycetes</taxon>
        <taxon>Streptosporangiales</taxon>
        <taxon>Thermomonosporaceae</taxon>
        <taxon>Actinomadura</taxon>
    </lineage>
</organism>
<dbReference type="Proteomes" id="UP000309174">
    <property type="component" value="Unassembled WGS sequence"/>
</dbReference>